<dbReference type="InterPro" id="IPR036691">
    <property type="entry name" value="Endo/exonu/phosph_ase_sf"/>
</dbReference>
<organism evidence="2 3">
    <name type="scientific">Exocentrus adspersus</name>
    <dbReference type="NCBI Taxonomy" id="1586481"/>
    <lineage>
        <taxon>Eukaryota</taxon>
        <taxon>Metazoa</taxon>
        <taxon>Ecdysozoa</taxon>
        <taxon>Arthropoda</taxon>
        <taxon>Hexapoda</taxon>
        <taxon>Insecta</taxon>
        <taxon>Pterygota</taxon>
        <taxon>Neoptera</taxon>
        <taxon>Endopterygota</taxon>
        <taxon>Coleoptera</taxon>
        <taxon>Polyphaga</taxon>
        <taxon>Cucujiformia</taxon>
        <taxon>Chrysomeloidea</taxon>
        <taxon>Cerambycidae</taxon>
        <taxon>Lamiinae</taxon>
        <taxon>Acanthocinini</taxon>
        <taxon>Exocentrus</taxon>
    </lineage>
</organism>
<dbReference type="Pfam" id="PF03372">
    <property type="entry name" value="Exo_endo_phos"/>
    <property type="match status" value="1"/>
</dbReference>
<dbReference type="GO" id="GO:0000175">
    <property type="term" value="F:3'-5'-RNA exonuclease activity"/>
    <property type="evidence" value="ECO:0007669"/>
    <property type="project" value="TreeGrafter"/>
</dbReference>
<gene>
    <name evidence="2" type="ORF">NQ315_002054</name>
</gene>
<dbReference type="AlphaFoldDB" id="A0AAV8VFU8"/>
<evidence type="ECO:0000313" key="3">
    <source>
        <dbReference type="Proteomes" id="UP001159042"/>
    </source>
</evidence>
<accession>A0AAV8VFU8</accession>
<proteinExistence type="predicted"/>
<dbReference type="SUPFAM" id="SSF56219">
    <property type="entry name" value="DNase I-like"/>
    <property type="match status" value="1"/>
</dbReference>
<dbReference type="PANTHER" id="PTHR12121:SF34">
    <property type="entry name" value="PROTEIN ANGEL"/>
    <property type="match status" value="1"/>
</dbReference>
<protein>
    <recommendedName>
        <fullName evidence="1">Endonuclease/exonuclease/phosphatase domain-containing protein</fullName>
    </recommendedName>
</protein>
<dbReference type="InterPro" id="IPR050410">
    <property type="entry name" value="CCR4/nocturin_mRNA_transcr"/>
</dbReference>
<feature type="domain" description="Endonuclease/exonuclease/phosphatase" evidence="1">
    <location>
        <begin position="214"/>
        <end position="547"/>
    </location>
</feature>
<evidence type="ECO:0000259" key="1">
    <source>
        <dbReference type="Pfam" id="PF03372"/>
    </source>
</evidence>
<reference evidence="2 3" key="1">
    <citation type="journal article" date="2023" name="Insect Mol. Biol.">
        <title>Genome sequencing provides insights into the evolution of gene families encoding plant cell wall-degrading enzymes in longhorned beetles.</title>
        <authorList>
            <person name="Shin N.R."/>
            <person name="Okamura Y."/>
            <person name="Kirsch R."/>
            <person name="Pauchet Y."/>
        </authorList>
    </citation>
    <scope>NUCLEOTIDE SEQUENCE [LARGE SCALE GENOMIC DNA]</scope>
    <source>
        <strain evidence="2">EAD_L_NR</strain>
    </source>
</reference>
<name>A0AAV8VFU8_9CUCU</name>
<dbReference type="EMBL" id="JANEYG010000104">
    <property type="protein sequence ID" value="KAJ8913038.1"/>
    <property type="molecule type" value="Genomic_DNA"/>
</dbReference>
<sequence>MLINTILGSLRDWSSVLRRIVEISYIFEATILKSSSKVNFKNMSKKYDTDKYNSMISTGHPSTSGSINNNWNSSFSGVDNHTIYQQSNGNNETRTQEYVFNVVRPLEYFQGISPHFYQPNYCHYMGEHFSESMRYYQTSELYQRHQRVEGVEKRGKTKSQSVLSLRNWENVYKNKKPNTKPGFIFTLMCYNVLAQDLLSKHPYLYNRHDKEHLAWNVRWNNIIQEITKYKPDILCLQEVQESHVSNYFSVLETIGYSGVYKKRTGERTDGCALYYKTDIIHLVEHTSVEYFQPNIAILNRDNVGLIAKFSPKLHPSKEFVVATTHLLYNPRRQDVRLAQVQLLLTELERISYNSSLESNYLPIILTGDLNSTPDSPVYEFITKGKLKYDILSPRSLKKDSNMFTGKILIPAELRITDNCQHANLLEKRKKNASLSRSEEVSAIDLFHSERDFKMEDENKKIDSKLFSTGTLSHNFAFKSVYCHGNPPNNEGTTFQGQWMTVDYIFYSTKKQDVHSEDKLKLLSRYRLPTKEELQGVIVPNSVLGSDHLSLLAKFKLEY</sequence>
<dbReference type="PANTHER" id="PTHR12121">
    <property type="entry name" value="CARBON CATABOLITE REPRESSOR PROTEIN 4"/>
    <property type="match status" value="1"/>
</dbReference>
<keyword evidence="3" id="KW-1185">Reference proteome</keyword>
<evidence type="ECO:0000313" key="2">
    <source>
        <dbReference type="EMBL" id="KAJ8913038.1"/>
    </source>
</evidence>
<comment type="caution">
    <text evidence="2">The sequence shown here is derived from an EMBL/GenBank/DDBJ whole genome shotgun (WGS) entry which is preliminary data.</text>
</comment>
<dbReference type="InterPro" id="IPR005135">
    <property type="entry name" value="Endo/exonuclease/phosphatase"/>
</dbReference>
<dbReference type="Gene3D" id="3.60.10.10">
    <property type="entry name" value="Endonuclease/exonuclease/phosphatase"/>
    <property type="match status" value="1"/>
</dbReference>
<dbReference type="Proteomes" id="UP001159042">
    <property type="component" value="Unassembled WGS sequence"/>
</dbReference>